<evidence type="ECO:0000256" key="8">
    <source>
        <dbReference type="ARBA" id="ARBA00022989"/>
    </source>
</evidence>
<evidence type="ECO:0000256" key="13">
    <source>
        <dbReference type="ARBA" id="ARBA00023166"/>
    </source>
</evidence>
<comment type="catalytic activity">
    <reaction evidence="17">
        <text>ergosterol + NADP(+) = ergosta-5,7,22,24(28)-tetraen-3beta-ol + NADPH + H(+)</text>
        <dbReference type="Rhea" id="RHEA:18501"/>
        <dbReference type="ChEBI" id="CHEBI:15378"/>
        <dbReference type="ChEBI" id="CHEBI:16933"/>
        <dbReference type="ChEBI" id="CHEBI:18249"/>
        <dbReference type="ChEBI" id="CHEBI:57783"/>
        <dbReference type="ChEBI" id="CHEBI:58349"/>
        <dbReference type="EC" id="1.3.1.71"/>
    </reaction>
    <physiologicalReaction direction="right-to-left" evidence="17">
        <dbReference type="Rhea" id="RHEA:18503"/>
    </physiologicalReaction>
</comment>
<dbReference type="GO" id="GO:0005789">
    <property type="term" value="C:endoplasmic reticulum membrane"/>
    <property type="evidence" value="ECO:0007669"/>
    <property type="project" value="UniProtKB-SubCell"/>
</dbReference>
<keyword evidence="14 18" id="KW-0753">Steroid metabolism</keyword>
<dbReference type="Pfam" id="PF01222">
    <property type="entry name" value="ERG4_ERG24"/>
    <property type="match status" value="1"/>
</dbReference>
<evidence type="ECO:0000256" key="12">
    <source>
        <dbReference type="ARBA" id="ARBA00023136"/>
    </source>
</evidence>
<evidence type="ECO:0000313" key="20">
    <source>
        <dbReference type="EMBL" id="KAF2789086.1"/>
    </source>
</evidence>
<evidence type="ECO:0000256" key="1">
    <source>
        <dbReference type="ARBA" id="ARBA00004477"/>
    </source>
</evidence>
<keyword evidence="9 18" id="KW-0560">Oxidoreductase</keyword>
<evidence type="ECO:0000256" key="5">
    <source>
        <dbReference type="ARBA" id="ARBA00022824"/>
    </source>
</evidence>
<dbReference type="InterPro" id="IPR001171">
    <property type="entry name" value="ERG24_DHCR-like"/>
</dbReference>
<keyword evidence="11 18" id="KW-0443">Lipid metabolism</keyword>
<feature type="region of interest" description="Disordered" evidence="19">
    <location>
        <begin position="1"/>
        <end position="29"/>
    </location>
</feature>
<gene>
    <name evidence="20" type="ORF">K505DRAFT_254100</name>
</gene>
<feature type="transmembrane region" description="Helical" evidence="18">
    <location>
        <begin position="115"/>
        <end position="138"/>
    </location>
</feature>
<evidence type="ECO:0000256" key="10">
    <source>
        <dbReference type="ARBA" id="ARBA00023011"/>
    </source>
</evidence>
<comment type="subcellular location">
    <subcellularLocation>
        <location evidence="1">Endoplasmic reticulum membrane</location>
        <topology evidence="1">Multi-pass membrane protein</topology>
    </subcellularLocation>
</comment>
<evidence type="ECO:0000256" key="6">
    <source>
        <dbReference type="ARBA" id="ARBA00022857"/>
    </source>
</evidence>
<evidence type="ECO:0000256" key="11">
    <source>
        <dbReference type="ARBA" id="ARBA00023098"/>
    </source>
</evidence>
<keyword evidence="8 18" id="KW-1133">Transmembrane helix</keyword>
<evidence type="ECO:0000256" key="2">
    <source>
        <dbReference type="ARBA" id="ARBA00005402"/>
    </source>
</evidence>
<dbReference type="PANTHER" id="PTHR21257">
    <property type="entry name" value="DELTA(14)-STEROL REDUCTASE"/>
    <property type="match status" value="1"/>
</dbReference>
<dbReference type="EC" id="1.3.1.71" evidence="16 18"/>
<comment type="pathway">
    <text evidence="15 18">Steroid metabolism; ergosterol biosynthesis.</text>
</comment>
<evidence type="ECO:0000256" key="4">
    <source>
        <dbReference type="ARBA" id="ARBA00022692"/>
    </source>
</evidence>
<keyword evidence="3 18" id="KW-0444">Lipid biosynthesis</keyword>
<dbReference type="GO" id="GO:0000246">
    <property type="term" value="F:Delta24(24-1) sterol reductase activity"/>
    <property type="evidence" value="ECO:0007669"/>
    <property type="project" value="UniProtKB-EC"/>
</dbReference>
<feature type="region of interest" description="Disordered" evidence="19">
    <location>
        <begin position="42"/>
        <end position="70"/>
    </location>
</feature>
<protein>
    <recommendedName>
        <fullName evidence="16 18">Delta(24(24(1)))-sterol reductase</fullName>
        <ecNumber evidence="16 18">1.3.1.71</ecNumber>
    </recommendedName>
    <alternativeName>
        <fullName evidence="18">C-24(28) sterol reductase</fullName>
    </alternativeName>
    <alternativeName>
        <fullName evidence="18">Sterol Delta(24(28))-reductase</fullName>
    </alternativeName>
</protein>
<dbReference type="EMBL" id="MU002164">
    <property type="protein sequence ID" value="KAF2789086.1"/>
    <property type="molecule type" value="Genomic_DNA"/>
</dbReference>
<keyword evidence="7 18" id="KW-0752">Steroid biosynthesis</keyword>
<feature type="transmembrane region" description="Helical" evidence="18">
    <location>
        <begin position="215"/>
        <end position="237"/>
    </location>
</feature>
<feature type="transmembrane region" description="Helical" evidence="18">
    <location>
        <begin position="175"/>
        <end position="194"/>
    </location>
</feature>
<dbReference type="InterPro" id="IPR018083">
    <property type="entry name" value="Sterol_reductase_CS"/>
</dbReference>
<proteinExistence type="inferred from homology"/>
<keyword evidence="21" id="KW-1185">Reference proteome</keyword>
<keyword evidence="4 18" id="KW-0812">Transmembrane</keyword>
<accession>A0A6A6WYC6</accession>
<feature type="transmembrane region" description="Helical" evidence="18">
    <location>
        <begin position="475"/>
        <end position="493"/>
    </location>
</feature>
<comment type="similarity">
    <text evidence="2 18">Belongs to the ERG4/ERG24 family.</text>
</comment>
<sequence length="592" mass="67799">MTERVTRSKTGKTPSKPSNPGFVATPGRKKYTRKSIVSLLDGADEYTSDSARDTSSENDGNGDGSPSANGYAKGAAIKAVQGAAIKAEKAEKEHIKELDNPAIDTSHKTEFGGSLGMSAMMIGFPTLMYYMWIGAFFYDGKFPTPAAGESWEQFFRHLLHLVKTEAYPSHRAWTIYWYFGLVQMAFYMLLPGVYRKGKPLPHLNGKQLDYYCSAMWSFYTSIALGLVLHFTGVFKLYTLIDQFGPIMSVAIISGFLCSAIAYVSAYARGATLRMSGYPIYDFFLGSELNPRLFGILDFKMFLEVRIPWFILFFLSLGTCLRQYERYGYVSGEACFLMLAQYLYAGACSKGEHLIITTWDMYYEKLGFMLIFWNMAGVPLSYCHAILYIAQHHPDEYHWPTWSIALLITAYLGVYYIWDTCNSQKNQFRLEERGIQEERTTFPYFKYGRINNPKTIPTAHGNKILCDGWYGKARKVHYACDFFFAVSWGLITGFKSPFPWFYSVFFAGMIVHRALRDAERCRETYGEAWMEYERRVPYWFIPVSGFPIYPDQGHTRSSSANGNARVFFSCMKLSRHSPSWRHFTCISWLDSRV</sequence>
<name>A0A6A6WYC6_9PLEO</name>
<evidence type="ECO:0000256" key="17">
    <source>
        <dbReference type="ARBA" id="ARBA00048918"/>
    </source>
</evidence>
<dbReference type="PROSITE" id="PS01017">
    <property type="entry name" value="STEROL_REDUCT_1"/>
    <property type="match status" value="1"/>
</dbReference>
<evidence type="ECO:0000256" key="15">
    <source>
        <dbReference type="ARBA" id="ARBA00029435"/>
    </source>
</evidence>
<dbReference type="GO" id="GO:0006696">
    <property type="term" value="P:ergosterol biosynthetic process"/>
    <property type="evidence" value="ECO:0007669"/>
    <property type="project" value="UniProtKB-ARBA"/>
</dbReference>
<reference evidence="20" key="1">
    <citation type="journal article" date="2020" name="Stud. Mycol.">
        <title>101 Dothideomycetes genomes: a test case for predicting lifestyles and emergence of pathogens.</title>
        <authorList>
            <person name="Haridas S."/>
            <person name="Albert R."/>
            <person name="Binder M."/>
            <person name="Bloem J."/>
            <person name="Labutti K."/>
            <person name="Salamov A."/>
            <person name="Andreopoulos B."/>
            <person name="Baker S."/>
            <person name="Barry K."/>
            <person name="Bills G."/>
            <person name="Bluhm B."/>
            <person name="Cannon C."/>
            <person name="Castanera R."/>
            <person name="Culley D."/>
            <person name="Daum C."/>
            <person name="Ezra D."/>
            <person name="Gonzalez J."/>
            <person name="Henrissat B."/>
            <person name="Kuo A."/>
            <person name="Liang C."/>
            <person name="Lipzen A."/>
            <person name="Lutzoni F."/>
            <person name="Magnuson J."/>
            <person name="Mondo S."/>
            <person name="Nolan M."/>
            <person name="Ohm R."/>
            <person name="Pangilinan J."/>
            <person name="Park H.-J."/>
            <person name="Ramirez L."/>
            <person name="Alfaro M."/>
            <person name="Sun H."/>
            <person name="Tritt A."/>
            <person name="Yoshinaga Y."/>
            <person name="Zwiers L.-H."/>
            <person name="Turgeon B."/>
            <person name="Goodwin S."/>
            <person name="Spatafora J."/>
            <person name="Crous P."/>
            <person name="Grigoriev I."/>
        </authorList>
    </citation>
    <scope>NUCLEOTIDE SEQUENCE</scope>
    <source>
        <strain evidence="20">CBS 109.77</strain>
    </source>
</reference>
<evidence type="ECO:0000256" key="16">
    <source>
        <dbReference type="ARBA" id="ARBA00038892"/>
    </source>
</evidence>
<keyword evidence="10 18" id="KW-0756">Sterol biosynthesis</keyword>
<feature type="transmembrane region" description="Helical" evidence="18">
    <location>
        <begin position="365"/>
        <end position="386"/>
    </location>
</feature>
<evidence type="ECO:0000256" key="18">
    <source>
        <dbReference type="RuleBase" id="RU369120"/>
    </source>
</evidence>
<dbReference type="FunFam" id="1.20.120.1630:FF:000003">
    <property type="entry name" value="C-24(28) sterol reductase"/>
    <property type="match status" value="1"/>
</dbReference>
<evidence type="ECO:0000256" key="19">
    <source>
        <dbReference type="SAM" id="MobiDB-lite"/>
    </source>
</evidence>
<evidence type="ECO:0000256" key="3">
    <source>
        <dbReference type="ARBA" id="ARBA00022516"/>
    </source>
</evidence>
<keyword evidence="5" id="KW-0256">Endoplasmic reticulum</keyword>
<dbReference type="AlphaFoldDB" id="A0A6A6WYC6"/>
<keyword evidence="6" id="KW-0521">NADP</keyword>
<dbReference type="PANTHER" id="PTHR21257:SF31">
    <property type="entry name" value="DELTA(24(24(1)))-STEROL REDUCTASE ERG4"/>
    <property type="match status" value="1"/>
</dbReference>
<dbReference type="OrthoDB" id="5326588at2759"/>
<feature type="transmembrane region" description="Helical" evidence="18">
    <location>
        <begin position="398"/>
        <end position="417"/>
    </location>
</feature>
<evidence type="ECO:0000256" key="9">
    <source>
        <dbReference type="ARBA" id="ARBA00023002"/>
    </source>
</evidence>
<dbReference type="Proteomes" id="UP000799757">
    <property type="component" value="Unassembled WGS sequence"/>
</dbReference>
<keyword evidence="13 18" id="KW-1207">Sterol metabolism</keyword>
<evidence type="ECO:0000256" key="7">
    <source>
        <dbReference type="ARBA" id="ARBA00022955"/>
    </source>
</evidence>
<dbReference type="Gene3D" id="1.20.120.1630">
    <property type="match status" value="1"/>
</dbReference>
<evidence type="ECO:0000256" key="14">
    <source>
        <dbReference type="ARBA" id="ARBA00023221"/>
    </source>
</evidence>
<evidence type="ECO:0000313" key="21">
    <source>
        <dbReference type="Proteomes" id="UP000799757"/>
    </source>
</evidence>
<feature type="transmembrane region" description="Helical" evidence="18">
    <location>
        <begin position="243"/>
        <end position="265"/>
    </location>
</feature>
<organism evidence="20 21">
    <name type="scientific">Melanomma pulvis-pyrius CBS 109.77</name>
    <dbReference type="NCBI Taxonomy" id="1314802"/>
    <lineage>
        <taxon>Eukaryota</taxon>
        <taxon>Fungi</taxon>
        <taxon>Dikarya</taxon>
        <taxon>Ascomycota</taxon>
        <taxon>Pezizomycotina</taxon>
        <taxon>Dothideomycetes</taxon>
        <taxon>Pleosporomycetidae</taxon>
        <taxon>Pleosporales</taxon>
        <taxon>Melanommataceae</taxon>
        <taxon>Melanomma</taxon>
    </lineage>
</organism>
<keyword evidence="12 18" id="KW-0472">Membrane</keyword>